<keyword evidence="14" id="KW-0135">Cellulose biosynthesis</keyword>
<evidence type="ECO:0000256" key="16">
    <source>
        <dbReference type="ARBA" id="ARBA00023134"/>
    </source>
</evidence>
<comment type="pathway">
    <text evidence="3">Purine metabolism; 3',5'-cyclic di-GMP biosynthesis.</text>
</comment>
<dbReference type="NCBIfam" id="TIGR00254">
    <property type="entry name" value="GGDEF"/>
    <property type="match status" value="1"/>
</dbReference>
<keyword evidence="25" id="KW-1185">Reference proteome</keyword>
<evidence type="ECO:0000256" key="9">
    <source>
        <dbReference type="ARBA" id="ARBA00022679"/>
    </source>
</evidence>
<dbReference type="Gene3D" id="3.30.70.270">
    <property type="match status" value="1"/>
</dbReference>
<dbReference type="InterPro" id="IPR033416">
    <property type="entry name" value="CHASE7"/>
</dbReference>
<proteinExistence type="predicted"/>
<evidence type="ECO:0000256" key="12">
    <source>
        <dbReference type="ARBA" id="ARBA00022741"/>
    </source>
</evidence>
<evidence type="ECO:0000256" key="5">
    <source>
        <dbReference type="ARBA" id="ARBA00011738"/>
    </source>
</evidence>
<keyword evidence="7" id="KW-1003">Cell membrane</keyword>
<dbReference type="Proteomes" id="UP001275664">
    <property type="component" value="Unassembled WGS sequence"/>
</dbReference>
<evidence type="ECO:0000256" key="1">
    <source>
        <dbReference type="ARBA" id="ARBA00001946"/>
    </source>
</evidence>
<evidence type="ECO:0000256" key="18">
    <source>
        <dbReference type="ARBA" id="ARBA00031311"/>
    </source>
</evidence>
<evidence type="ECO:0000313" key="25">
    <source>
        <dbReference type="Proteomes" id="UP001275664"/>
    </source>
</evidence>
<dbReference type="InterPro" id="IPR050469">
    <property type="entry name" value="Diguanylate_Cyclase"/>
</dbReference>
<keyword evidence="11" id="KW-0479">Metal-binding</keyword>
<name>A0AAJ2RYP4_9ENTR</name>
<dbReference type="AlphaFoldDB" id="A0AAJ2RYP4"/>
<dbReference type="EMBL" id="JAWXRD010000027">
    <property type="protein sequence ID" value="MDX6040371.1"/>
    <property type="molecule type" value="Genomic_DNA"/>
</dbReference>
<protein>
    <recommendedName>
        <fullName evidence="6">diguanylate cyclase</fullName>
        <ecNumber evidence="6">2.7.7.65</ecNumber>
    </recommendedName>
    <alternativeName>
        <fullName evidence="18">Cellulose synthesis regulatory protein</fullName>
    </alternativeName>
</protein>
<evidence type="ECO:0000259" key="22">
    <source>
        <dbReference type="PROSITE" id="PS50887"/>
    </source>
</evidence>
<evidence type="ECO:0000256" key="7">
    <source>
        <dbReference type="ARBA" id="ARBA00022475"/>
    </source>
</evidence>
<comment type="subcellular location">
    <subcellularLocation>
        <location evidence="2">Cell inner membrane</location>
        <topology evidence="2">Multi-pass membrane protein</topology>
    </subcellularLocation>
</comment>
<dbReference type="GO" id="GO:1902201">
    <property type="term" value="P:negative regulation of bacterial-type flagellum-dependent cell motility"/>
    <property type="evidence" value="ECO:0007669"/>
    <property type="project" value="TreeGrafter"/>
</dbReference>
<keyword evidence="17 21" id="KW-0472">Membrane</keyword>
<dbReference type="GO" id="GO:0046872">
    <property type="term" value="F:metal ion binding"/>
    <property type="evidence" value="ECO:0007669"/>
    <property type="project" value="UniProtKB-KW"/>
</dbReference>
<evidence type="ECO:0000313" key="23">
    <source>
        <dbReference type="EMBL" id="MDX6031171.1"/>
    </source>
</evidence>
<dbReference type="GO" id="GO:0043709">
    <property type="term" value="P:cell adhesion involved in single-species biofilm formation"/>
    <property type="evidence" value="ECO:0007669"/>
    <property type="project" value="TreeGrafter"/>
</dbReference>
<dbReference type="InterPro" id="IPR029787">
    <property type="entry name" value="Nucleotide_cyclase"/>
</dbReference>
<comment type="cofactor">
    <cofactor evidence="1">
        <name>Mg(2+)</name>
        <dbReference type="ChEBI" id="CHEBI:18420"/>
    </cofactor>
</comment>
<evidence type="ECO:0000256" key="3">
    <source>
        <dbReference type="ARBA" id="ARBA00004665"/>
    </source>
</evidence>
<dbReference type="Pfam" id="PF00990">
    <property type="entry name" value="GGDEF"/>
    <property type="match status" value="1"/>
</dbReference>
<dbReference type="InterPro" id="IPR043128">
    <property type="entry name" value="Rev_trsase/Diguanyl_cyclase"/>
</dbReference>
<evidence type="ECO:0000256" key="6">
    <source>
        <dbReference type="ARBA" id="ARBA00012528"/>
    </source>
</evidence>
<reference evidence="23 25" key="1">
    <citation type="submission" date="2023-11" db="EMBL/GenBank/DDBJ databases">
        <title>Scandinavium wanjuensis sp. nov., isolated from lettuce South Korea.</title>
        <authorList>
            <person name="Park J."/>
            <person name="Park S."/>
            <person name="Oh K.K."/>
            <person name="Cho G.S."/>
            <person name="Franz C.M.A.P."/>
        </authorList>
    </citation>
    <scope>NUCLEOTIDE SEQUENCE</scope>
    <source>
        <strain evidence="23">V105_12</strain>
        <strain evidence="24 25">V105_6</strain>
    </source>
</reference>
<evidence type="ECO:0000256" key="20">
    <source>
        <dbReference type="ARBA" id="ARBA00045634"/>
    </source>
</evidence>
<feature type="domain" description="GGDEF" evidence="22">
    <location>
        <begin position="429"/>
        <end position="564"/>
    </location>
</feature>
<keyword evidence="10 21" id="KW-0812">Transmembrane</keyword>
<evidence type="ECO:0000256" key="10">
    <source>
        <dbReference type="ARBA" id="ARBA00022692"/>
    </source>
</evidence>
<evidence type="ECO:0000256" key="2">
    <source>
        <dbReference type="ARBA" id="ARBA00004429"/>
    </source>
</evidence>
<evidence type="ECO:0000256" key="14">
    <source>
        <dbReference type="ARBA" id="ARBA00022916"/>
    </source>
</evidence>
<dbReference type="InterPro" id="IPR000160">
    <property type="entry name" value="GGDEF_dom"/>
</dbReference>
<dbReference type="CDD" id="cd01949">
    <property type="entry name" value="GGDEF"/>
    <property type="match status" value="1"/>
</dbReference>
<dbReference type="GO" id="GO:0052621">
    <property type="term" value="F:diguanylate cyclase activity"/>
    <property type="evidence" value="ECO:0007669"/>
    <property type="project" value="UniProtKB-EC"/>
</dbReference>
<evidence type="ECO:0000313" key="24">
    <source>
        <dbReference type="EMBL" id="MDX6040371.1"/>
    </source>
</evidence>
<keyword evidence="16" id="KW-0342">GTP-binding</keyword>
<organism evidence="23 26">
    <name type="scientific">Scandinavium lactucae</name>
    <dbReference type="NCBI Taxonomy" id="3095028"/>
    <lineage>
        <taxon>Bacteria</taxon>
        <taxon>Pseudomonadati</taxon>
        <taxon>Pseudomonadota</taxon>
        <taxon>Gammaproteobacteria</taxon>
        <taxon>Enterobacterales</taxon>
        <taxon>Enterobacteriaceae</taxon>
        <taxon>Scandinavium</taxon>
    </lineage>
</organism>
<dbReference type="EMBL" id="JAWXRC010000022">
    <property type="protein sequence ID" value="MDX6031171.1"/>
    <property type="molecule type" value="Genomic_DNA"/>
</dbReference>
<evidence type="ECO:0000256" key="21">
    <source>
        <dbReference type="SAM" id="Phobius"/>
    </source>
</evidence>
<dbReference type="GO" id="GO:0005886">
    <property type="term" value="C:plasma membrane"/>
    <property type="evidence" value="ECO:0007669"/>
    <property type="project" value="UniProtKB-SubCell"/>
</dbReference>
<keyword evidence="13" id="KW-0460">Magnesium</keyword>
<keyword evidence="23" id="KW-0548">Nucleotidyltransferase</keyword>
<evidence type="ECO:0000256" key="19">
    <source>
        <dbReference type="ARBA" id="ARBA00034247"/>
    </source>
</evidence>
<keyword evidence="9 23" id="KW-0808">Transferase</keyword>
<keyword evidence="15 21" id="KW-1133">Transmembrane helix</keyword>
<comment type="caution">
    <text evidence="23">The sequence shown here is derived from an EMBL/GenBank/DDBJ whole genome shotgun (WGS) entry which is preliminary data.</text>
</comment>
<evidence type="ECO:0000256" key="17">
    <source>
        <dbReference type="ARBA" id="ARBA00023136"/>
    </source>
</evidence>
<feature type="transmembrane region" description="Helical" evidence="21">
    <location>
        <begin position="359"/>
        <end position="381"/>
    </location>
</feature>
<dbReference type="PANTHER" id="PTHR45138:SF16">
    <property type="entry name" value="DIGUANYLATE CYCLASE DGCQ-RELATED"/>
    <property type="match status" value="1"/>
</dbReference>
<gene>
    <name evidence="23" type="primary">dgcQ</name>
    <name evidence="24" type="ORF">SIK69_09220</name>
    <name evidence="23" type="ORF">SIL20_06580</name>
</gene>
<evidence type="ECO:0000256" key="4">
    <source>
        <dbReference type="ARBA" id="ARBA00005186"/>
    </source>
</evidence>
<dbReference type="EC" id="2.7.7.65" evidence="6"/>
<feature type="transmembrane region" description="Helical" evidence="21">
    <location>
        <begin position="25"/>
        <end position="42"/>
    </location>
</feature>
<evidence type="ECO:0000256" key="11">
    <source>
        <dbReference type="ARBA" id="ARBA00022723"/>
    </source>
</evidence>
<dbReference type="RefSeq" id="WP_319627752.1">
    <property type="nucleotide sequence ID" value="NZ_JAWXRB010000029.1"/>
</dbReference>
<dbReference type="PROSITE" id="PS50887">
    <property type="entry name" value="GGDEF"/>
    <property type="match status" value="1"/>
</dbReference>
<dbReference type="Pfam" id="PF17151">
    <property type="entry name" value="CHASE7"/>
    <property type="match status" value="1"/>
</dbReference>
<dbReference type="SMART" id="SM00267">
    <property type="entry name" value="GGDEF"/>
    <property type="match status" value="1"/>
</dbReference>
<dbReference type="Proteomes" id="UP001282336">
    <property type="component" value="Unassembled WGS sequence"/>
</dbReference>
<dbReference type="GO" id="GO:0030244">
    <property type="term" value="P:cellulose biosynthetic process"/>
    <property type="evidence" value="ECO:0007669"/>
    <property type="project" value="UniProtKB-KW"/>
</dbReference>
<evidence type="ECO:0000256" key="8">
    <source>
        <dbReference type="ARBA" id="ARBA00022519"/>
    </source>
</evidence>
<evidence type="ECO:0000256" key="15">
    <source>
        <dbReference type="ARBA" id="ARBA00022989"/>
    </source>
</evidence>
<sequence>MPHVTRVENPRWLNSLSRYSNPGRVVNVCFFIVLLFSTLLTWREVAVLEDAYISSQRNTLENVAHELNNQLQVNIDRLTFYRNGMQAALATPLAFDGLQNAESQFQQKREQHQWSISLNNQRMLPVYGVSDTFVEETTLLSRDYPLLNNELSATLEVGYLLHLSTTLRRTTQQMLYVSRAGFYITSNALDRSNDVVEQYYSLVTSPWFVEQSQHSNPGRAMRWLSWMADTPNGDMRRVALALPVDYQHYWYGVLAIEFSLQQMKQLLTVATQGEEDGEFRLYDKKMNLLASSMTNNGTTPSPLSAQEKAQLAQAFEQDTRGGLRFTTRYVNWEKMRNFDGVLVRIHHLDEGVRGDFGTISVALGLVWTLFTSMLIVSWVVIRRMVRNMSTLQASLQWQAWHDGLTRLYNRSTLFDLAGEAAKQCEEQGRPLSVIQLDLDFFKSINDRFGHQAGDRVLNHVAGMIGSQIRQEDLAGRVGGEEFCIVLPGATWVDACAMAERIRARINNREILIGKSATLRISASLGVSSSDDKGLYDIEYLQSIADNRLYLAKQKGRNRVCCQDEDSQ</sequence>
<comment type="pathway">
    <text evidence="4">Glycan metabolism; bacterial cellulose biosynthesis.</text>
</comment>
<comment type="catalytic activity">
    <reaction evidence="19">
        <text>2 GTP = 3',3'-c-di-GMP + 2 diphosphate</text>
        <dbReference type="Rhea" id="RHEA:24898"/>
        <dbReference type="ChEBI" id="CHEBI:33019"/>
        <dbReference type="ChEBI" id="CHEBI:37565"/>
        <dbReference type="ChEBI" id="CHEBI:58805"/>
        <dbReference type="EC" id="2.7.7.65"/>
    </reaction>
</comment>
<keyword evidence="8" id="KW-0997">Cell inner membrane</keyword>
<dbReference type="NCBIfam" id="NF011955">
    <property type="entry name" value="PRK15426.1"/>
    <property type="match status" value="1"/>
</dbReference>
<dbReference type="FunFam" id="3.30.70.270:FF:000001">
    <property type="entry name" value="Diguanylate cyclase domain protein"/>
    <property type="match status" value="1"/>
</dbReference>
<dbReference type="PANTHER" id="PTHR45138">
    <property type="entry name" value="REGULATORY COMPONENTS OF SENSORY TRANSDUCTION SYSTEM"/>
    <property type="match status" value="1"/>
</dbReference>
<dbReference type="SUPFAM" id="SSF55073">
    <property type="entry name" value="Nucleotide cyclase"/>
    <property type="match status" value="1"/>
</dbReference>
<evidence type="ECO:0000313" key="26">
    <source>
        <dbReference type="Proteomes" id="UP001282336"/>
    </source>
</evidence>
<dbReference type="GO" id="GO:0005525">
    <property type="term" value="F:GTP binding"/>
    <property type="evidence" value="ECO:0007669"/>
    <property type="project" value="UniProtKB-KW"/>
</dbReference>
<comment type="function">
    <text evidence="20">Catalyzes the synthesis of cyclic-di-GMP (c-di-GMP) via the condensation of 2 GTP molecules. Cyclic-di-GMP is a second messenger which controls cell surface-associated traits in bacteria. Involved in the regulation of cellulose production.</text>
</comment>
<accession>A0AAJ2RYP4</accession>
<keyword evidence="12" id="KW-0547">Nucleotide-binding</keyword>
<comment type="subunit">
    <text evidence="5">Homodimer.</text>
</comment>
<evidence type="ECO:0000256" key="13">
    <source>
        <dbReference type="ARBA" id="ARBA00022842"/>
    </source>
</evidence>